<sequence>MHNSNLFEMKILETKNCILRPISLEDAPHLFEYYKYDKVVKYLPFKKHKNISDTENFIKIFFLKNYAKGKIGHYAIVLKKENKVIGNIGFNNISSSSKEGELGICINPLYWGYNLSSELAKEMLRYGFYDLNLKKIIAVAFEDNKYSQKPLQELGFHHVKFFNKKLYAKKSGAYVKCHKYEIFKKDYMISIKNNF</sequence>
<dbReference type="Gene3D" id="3.40.630.30">
    <property type="match status" value="1"/>
</dbReference>
<dbReference type="PANTHER" id="PTHR43792:SF9">
    <property type="entry name" value="RIBOSOMAL-PROTEIN-ALANINE ACETYLTRANSFERASE"/>
    <property type="match status" value="1"/>
</dbReference>
<proteinExistence type="predicted"/>
<dbReference type="InterPro" id="IPR016181">
    <property type="entry name" value="Acyl_CoA_acyltransferase"/>
</dbReference>
<comment type="caution">
    <text evidence="2">The sequence shown here is derived from an EMBL/GenBank/DDBJ whole genome shotgun (WGS) entry which is preliminary data.</text>
</comment>
<accession>A0ABT7E5J2</accession>
<protein>
    <submittedName>
        <fullName evidence="2">GNAT family protein</fullName>
        <ecNumber evidence="2">2.-.-.-</ecNumber>
    </submittedName>
</protein>
<feature type="domain" description="N-acetyltransferase" evidence="1">
    <location>
        <begin position="17"/>
        <end position="181"/>
    </location>
</feature>
<reference evidence="2 3" key="1">
    <citation type="submission" date="2023-05" db="EMBL/GenBank/DDBJ databases">
        <title>Rombocin, a short stable natural nisin variant, displays selective antimicrobial activity against Listeria monocytogenes and employs dual mode of action to kill target bacterial strains.</title>
        <authorList>
            <person name="Wambui J."/>
            <person name="Stephan R."/>
            <person name="Kuipers O.P."/>
        </authorList>
    </citation>
    <scope>NUCLEOTIDE SEQUENCE [LARGE SCALE GENOMIC DNA]</scope>
    <source>
        <strain evidence="2 3">RC002</strain>
    </source>
</reference>
<dbReference type="InterPro" id="IPR000182">
    <property type="entry name" value="GNAT_dom"/>
</dbReference>
<dbReference type="EMBL" id="JASKYM010000001">
    <property type="protein sequence ID" value="MDK2561937.1"/>
    <property type="molecule type" value="Genomic_DNA"/>
</dbReference>
<dbReference type="SUPFAM" id="SSF55729">
    <property type="entry name" value="Acyl-CoA N-acyltransferases (Nat)"/>
    <property type="match status" value="1"/>
</dbReference>
<evidence type="ECO:0000259" key="1">
    <source>
        <dbReference type="PROSITE" id="PS51186"/>
    </source>
</evidence>
<dbReference type="Proteomes" id="UP001301012">
    <property type="component" value="Unassembled WGS sequence"/>
</dbReference>
<dbReference type="Pfam" id="PF13302">
    <property type="entry name" value="Acetyltransf_3"/>
    <property type="match status" value="1"/>
</dbReference>
<evidence type="ECO:0000313" key="3">
    <source>
        <dbReference type="Proteomes" id="UP001301012"/>
    </source>
</evidence>
<dbReference type="GO" id="GO:0016740">
    <property type="term" value="F:transferase activity"/>
    <property type="evidence" value="ECO:0007669"/>
    <property type="project" value="UniProtKB-KW"/>
</dbReference>
<evidence type="ECO:0000313" key="2">
    <source>
        <dbReference type="EMBL" id="MDK2561937.1"/>
    </source>
</evidence>
<dbReference type="EC" id="2.-.-.-" evidence="2"/>
<organism evidence="2 3">
    <name type="scientific">Romboutsia sedimentorum</name>
    <dbReference type="NCBI Taxonomy" id="1368474"/>
    <lineage>
        <taxon>Bacteria</taxon>
        <taxon>Bacillati</taxon>
        <taxon>Bacillota</taxon>
        <taxon>Clostridia</taxon>
        <taxon>Peptostreptococcales</taxon>
        <taxon>Peptostreptococcaceae</taxon>
        <taxon>Romboutsia</taxon>
    </lineage>
</organism>
<dbReference type="InterPro" id="IPR051531">
    <property type="entry name" value="N-acetyltransferase"/>
</dbReference>
<dbReference type="RefSeq" id="WP_284130931.1">
    <property type="nucleotide sequence ID" value="NZ_JASKYM010000001.1"/>
</dbReference>
<dbReference type="PANTHER" id="PTHR43792">
    <property type="entry name" value="GNAT FAMILY, PUTATIVE (AFU_ORTHOLOGUE AFUA_3G00765)-RELATED-RELATED"/>
    <property type="match status" value="1"/>
</dbReference>
<name>A0ABT7E5J2_9FIRM</name>
<gene>
    <name evidence="2" type="ORF">QOZ84_00120</name>
</gene>
<dbReference type="PROSITE" id="PS51186">
    <property type="entry name" value="GNAT"/>
    <property type="match status" value="1"/>
</dbReference>
<keyword evidence="2" id="KW-0808">Transferase</keyword>
<keyword evidence="3" id="KW-1185">Reference proteome</keyword>